<evidence type="ECO:0000256" key="3">
    <source>
        <dbReference type="ARBA" id="ARBA00022723"/>
    </source>
</evidence>
<dbReference type="PANTHER" id="PTHR20857">
    <property type="entry name" value="THIAMINE-PHOSPHATE PYROPHOSPHORYLASE"/>
    <property type="match status" value="1"/>
</dbReference>
<feature type="binding site" evidence="9">
    <location>
        <position position="138"/>
    </location>
    <ligand>
        <name>4-amino-2-methyl-5-(diphosphooxymethyl)pyrimidine</name>
        <dbReference type="ChEBI" id="CHEBI:57841"/>
    </ligand>
</feature>
<dbReference type="UniPathway" id="UPA00060">
    <property type="reaction ID" value="UER00141"/>
</dbReference>
<evidence type="ECO:0000313" key="14">
    <source>
        <dbReference type="Proteomes" id="UP000438106"/>
    </source>
</evidence>
<dbReference type="RefSeq" id="WP_157290108.1">
    <property type="nucleotide sequence ID" value="NZ_WQRF01000002.1"/>
</dbReference>
<evidence type="ECO:0000256" key="2">
    <source>
        <dbReference type="ARBA" id="ARBA00022679"/>
    </source>
</evidence>
<dbReference type="GO" id="GO:0009228">
    <property type="term" value="P:thiamine biosynthetic process"/>
    <property type="evidence" value="ECO:0007669"/>
    <property type="project" value="UniProtKB-KW"/>
</dbReference>
<dbReference type="CDD" id="cd00564">
    <property type="entry name" value="TMP_TenI"/>
    <property type="match status" value="1"/>
</dbReference>
<evidence type="ECO:0000313" key="13">
    <source>
        <dbReference type="EMBL" id="MVS99235.1"/>
    </source>
</evidence>
<evidence type="ECO:0000256" key="7">
    <source>
        <dbReference type="ARBA" id="ARBA00047851"/>
    </source>
</evidence>
<gene>
    <name evidence="9 13" type="primary">thiE</name>
    <name evidence="13" type="ORF">GO014_09400</name>
</gene>
<dbReference type="AlphaFoldDB" id="A0A7X3FRF3"/>
<comment type="catalytic activity">
    <reaction evidence="7 9 10">
        <text>2-(2-carboxy-4-methylthiazol-5-yl)ethyl phosphate + 4-amino-2-methyl-5-(diphosphooxymethyl)pyrimidine + 2 H(+) = thiamine phosphate + CO2 + diphosphate</text>
        <dbReference type="Rhea" id="RHEA:47848"/>
        <dbReference type="ChEBI" id="CHEBI:15378"/>
        <dbReference type="ChEBI" id="CHEBI:16526"/>
        <dbReference type="ChEBI" id="CHEBI:33019"/>
        <dbReference type="ChEBI" id="CHEBI:37575"/>
        <dbReference type="ChEBI" id="CHEBI:57841"/>
        <dbReference type="ChEBI" id="CHEBI:62890"/>
        <dbReference type="EC" id="2.5.1.3"/>
    </reaction>
</comment>
<keyword evidence="2 9" id="KW-0808">Transferase</keyword>
<keyword evidence="5 9" id="KW-0784">Thiamine biosynthesis</keyword>
<dbReference type="EMBL" id="WQRF01000002">
    <property type="protein sequence ID" value="MVS99235.1"/>
    <property type="molecule type" value="Genomic_DNA"/>
</dbReference>
<evidence type="ECO:0000256" key="5">
    <source>
        <dbReference type="ARBA" id="ARBA00022977"/>
    </source>
</evidence>
<dbReference type="GO" id="GO:0004789">
    <property type="term" value="F:thiamine-phosphate diphosphorylase activity"/>
    <property type="evidence" value="ECO:0007669"/>
    <property type="project" value="UniProtKB-UniRule"/>
</dbReference>
<feature type="binding site" evidence="9">
    <location>
        <position position="109"/>
    </location>
    <ligand>
        <name>4-amino-2-methyl-5-(diphosphooxymethyl)pyrimidine</name>
        <dbReference type="ChEBI" id="CHEBI:57841"/>
    </ligand>
</feature>
<dbReference type="SUPFAM" id="SSF51391">
    <property type="entry name" value="Thiamin phosphate synthase"/>
    <property type="match status" value="1"/>
</dbReference>
<dbReference type="Pfam" id="PF02581">
    <property type="entry name" value="TMP-TENI"/>
    <property type="match status" value="1"/>
</dbReference>
<dbReference type="InterPro" id="IPR022998">
    <property type="entry name" value="ThiamineP_synth_TenI"/>
</dbReference>
<evidence type="ECO:0000256" key="1">
    <source>
        <dbReference type="ARBA" id="ARBA00005165"/>
    </source>
</evidence>
<comment type="catalytic activity">
    <reaction evidence="8 9 10">
        <text>2-[(2R,5Z)-2-carboxy-4-methylthiazol-5(2H)-ylidene]ethyl phosphate + 4-amino-2-methyl-5-(diphosphooxymethyl)pyrimidine + 2 H(+) = thiamine phosphate + CO2 + diphosphate</text>
        <dbReference type="Rhea" id="RHEA:47844"/>
        <dbReference type="ChEBI" id="CHEBI:15378"/>
        <dbReference type="ChEBI" id="CHEBI:16526"/>
        <dbReference type="ChEBI" id="CHEBI:33019"/>
        <dbReference type="ChEBI" id="CHEBI:37575"/>
        <dbReference type="ChEBI" id="CHEBI:57841"/>
        <dbReference type="ChEBI" id="CHEBI:62899"/>
        <dbReference type="EC" id="2.5.1.3"/>
    </reaction>
</comment>
<proteinExistence type="inferred from homology"/>
<dbReference type="GO" id="GO:0009229">
    <property type="term" value="P:thiamine diphosphate biosynthetic process"/>
    <property type="evidence" value="ECO:0007669"/>
    <property type="project" value="UniProtKB-UniRule"/>
</dbReference>
<accession>A0A7X3FRF3</accession>
<dbReference type="GO" id="GO:0000287">
    <property type="term" value="F:magnesium ion binding"/>
    <property type="evidence" value="ECO:0007669"/>
    <property type="project" value="UniProtKB-UniRule"/>
</dbReference>
<feature type="binding site" evidence="9">
    <location>
        <begin position="191"/>
        <end position="192"/>
    </location>
    <ligand>
        <name>2-[(2R,5Z)-2-carboxy-4-methylthiazol-5(2H)-ylidene]ethyl phosphate</name>
        <dbReference type="ChEBI" id="CHEBI:62899"/>
    </ligand>
</feature>
<comment type="pathway">
    <text evidence="1 9 11">Cofactor biosynthesis; thiamine diphosphate biosynthesis; thiamine phosphate from 4-amino-2-methyl-5-diphosphomethylpyrimidine and 4-methyl-5-(2-phosphoethyl)-thiazole: step 1/1.</text>
</comment>
<feature type="binding site" evidence="9">
    <location>
        <position position="90"/>
    </location>
    <ligand>
        <name>Mg(2+)</name>
        <dbReference type="ChEBI" id="CHEBI:18420"/>
    </ligand>
</feature>
<dbReference type="Proteomes" id="UP000438106">
    <property type="component" value="Unassembled WGS sequence"/>
</dbReference>
<protein>
    <recommendedName>
        <fullName evidence="9">Thiamine-phosphate synthase</fullName>
        <shortName evidence="9">TP synthase</shortName>
        <shortName evidence="9">TPS</shortName>
        <ecNumber evidence="9">2.5.1.3</ecNumber>
    </recommendedName>
    <alternativeName>
        <fullName evidence="9">Thiamine-phosphate pyrophosphorylase</fullName>
        <shortName evidence="9">TMP pyrophosphorylase</shortName>
        <shortName evidence="9">TMP-PPase</shortName>
    </alternativeName>
</protein>
<keyword evidence="14" id="KW-1185">Reference proteome</keyword>
<dbReference type="EC" id="2.5.1.3" evidence="9"/>
<comment type="function">
    <text evidence="9">Condenses 4-methyl-5-(beta-hydroxyethyl)thiazole monophosphate (THZ-P) and 2-methyl-4-amino-5-hydroxymethyl pyrimidine pyrophosphate (HMP-PP) to form thiamine monophosphate (TMP).</text>
</comment>
<evidence type="ECO:0000256" key="8">
    <source>
        <dbReference type="ARBA" id="ARBA00047883"/>
    </source>
</evidence>
<feature type="domain" description="Thiamine phosphate synthase/TenI" evidence="12">
    <location>
        <begin position="9"/>
        <end position="194"/>
    </location>
</feature>
<comment type="cofactor">
    <cofactor evidence="9">
        <name>Mg(2+)</name>
        <dbReference type="ChEBI" id="CHEBI:18420"/>
    </cofactor>
    <text evidence="9">Binds 1 Mg(2+) ion per subunit.</text>
</comment>
<dbReference type="NCBIfam" id="TIGR00693">
    <property type="entry name" value="thiE"/>
    <property type="match status" value="1"/>
</dbReference>
<reference evidence="13 14" key="1">
    <citation type="submission" date="2019-12" db="EMBL/GenBank/DDBJ databases">
        <title>Devosia maris sp. nov., isolated from the deep seawater.</title>
        <authorList>
            <person name="Liu Y."/>
        </authorList>
    </citation>
    <scope>NUCLEOTIDE SEQUENCE [LARGE SCALE GENOMIC DNA]</scope>
    <source>
        <strain evidence="13 14">L53-10-65</strain>
    </source>
</reference>
<dbReference type="InterPro" id="IPR034291">
    <property type="entry name" value="TMP_synthase"/>
</dbReference>
<feature type="binding site" evidence="9">
    <location>
        <position position="70"/>
    </location>
    <ligand>
        <name>4-amino-2-methyl-5-(diphosphooxymethyl)pyrimidine</name>
        <dbReference type="ChEBI" id="CHEBI:57841"/>
    </ligand>
</feature>
<organism evidence="13 14">
    <name type="scientific">Devosia marina</name>
    <dbReference type="NCBI Taxonomy" id="2683198"/>
    <lineage>
        <taxon>Bacteria</taxon>
        <taxon>Pseudomonadati</taxon>
        <taxon>Pseudomonadota</taxon>
        <taxon>Alphaproteobacteria</taxon>
        <taxon>Hyphomicrobiales</taxon>
        <taxon>Devosiaceae</taxon>
        <taxon>Devosia</taxon>
    </lineage>
</organism>
<dbReference type="InterPro" id="IPR013785">
    <property type="entry name" value="Aldolase_TIM"/>
</dbReference>
<sequence length="220" mass="22904">MSRVDYRLNAIVDGSLRNIADLAELARIAAQNGATIVQYRDKKAGSRELVEQAMAIRTALAGTGVPLVVNDRVDVALAAGADGVHLGRDDLDAKTARRLLGPEAIIGLTVKNEADADAALAVPVDYACIGGVFETLSKLNPDPPVGLDGFALLRSRMRSACPDMPVGAIAGIDLARASQVIRAGASGVAMISGIFRAPDIAAATQAMRRAVDAALKEHQK</sequence>
<evidence type="ECO:0000256" key="10">
    <source>
        <dbReference type="RuleBase" id="RU003826"/>
    </source>
</evidence>
<comment type="caution">
    <text evidence="13">The sequence shown here is derived from an EMBL/GenBank/DDBJ whole genome shotgun (WGS) entry which is preliminary data.</text>
</comment>
<comment type="similarity">
    <text evidence="9 10">Belongs to the thiamine-phosphate synthase family.</text>
</comment>
<dbReference type="InterPro" id="IPR036206">
    <property type="entry name" value="ThiamineP_synth_sf"/>
</dbReference>
<evidence type="ECO:0000259" key="12">
    <source>
        <dbReference type="Pfam" id="PF02581"/>
    </source>
</evidence>
<evidence type="ECO:0000256" key="9">
    <source>
        <dbReference type="HAMAP-Rule" id="MF_00097"/>
    </source>
</evidence>
<name>A0A7X3FRF3_9HYPH</name>
<dbReference type="Gene3D" id="3.20.20.70">
    <property type="entry name" value="Aldolase class I"/>
    <property type="match status" value="1"/>
</dbReference>
<evidence type="ECO:0000256" key="6">
    <source>
        <dbReference type="ARBA" id="ARBA00047334"/>
    </source>
</evidence>
<keyword evidence="3 9" id="KW-0479">Metal-binding</keyword>
<comment type="catalytic activity">
    <reaction evidence="6 9 10">
        <text>4-methyl-5-(2-phosphooxyethyl)-thiazole + 4-amino-2-methyl-5-(diphosphooxymethyl)pyrimidine + H(+) = thiamine phosphate + diphosphate</text>
        <dbReference type="Rhea" id="RHEA:22328"/>
        <dbReference type="ChEBI" id="CHEBI:15378"/>
        <dbReference type="ChEBI" id="CHEBI:33019"/>
        <dbReference type="ChEBI" id="CHEBI:37575"/>
        <dbReference type="ChEBI" id="CHEBI:57841"/>
        <dbReference type="ChEBI" id="CHEBI:58296"/>
        <dbReference type="EC" id="2.5.1.3"/>
    </reaction>
</comment>
<dbReference type="HAMAP" id="MF_00097">
    <property type="entry name" value="TMP_synthase"/>
    <property type="match status" value="1"/>
</dbReference>
<evidence type="ECO:0000256" key="4">
    <source>
        <dbReference type="ARBA" id="ARBA00022842"/>
    </source>
</evidence>
<feature type="binding site" evidence="9">
    <location>
        <begin position="135"/>
        <end position="137"/>
    </location>
    <ligand>
        <name>2-[(2R,5Z)-2-carboxy-4-methylthiazol-5(2H)-ylidene]ethyl phosphate</name>
        <dbReference type="ChEBI" id="CHEBI:62899"/>
    </ligand>
</feature>
<feature type="binding site" evidence="9">
    <location>
        <position position="171"/>
    </location>
    <ligand>
        <name>2-[(2R,5Z)-2-carboxy-4-methylthiazol-5(2H)-ylidene]ethyl phosphate</name>
        <dbReference type="ChEBI" id="CHEBI:62899"/>
    </ligand>
</feature>
<dbReference type="PANTHER" id="PTHR20857:SF15">
    <property type="entry name" value="THIAMINE-PHOSPHATE SYNTHASE"/>
    <property type="match status" value="1"/>
</dbReference>
<dbReference type="GO" id="GO:0005737">
    <property type="term" value="C:cytoplasm"/>
    <property type="evidence" value="ECO:0007669"/>
    <property type="project" value="TreeGrafter"/>
</dbReference>
<evidence type="ECO:0000256" key="11">
    <source>
        <dbReference type="RuleBase" id="RU004253"/>
    </source>
</evidence>
<feature type="binding site" evidence="9">
    <location>
        <position position="71"/>
    </location>
    <ligand>
        <name>Mg(2+)</name>
        <dbReference type="ChEBI" id="CHEBI:18420"/>
    </ligand>
</feature>
<keyword evidence="4 9" id="KW-0460">Magnesium</keyword>
<feature type="binding site" evidence="9">
    <location>
        <begin position="38"/>
        <end position="42"/>
    </location>
    <ligand>
        <name>4-amino-2-methyl-5-(diphosphooxymethyl)pyrimidine</name>
        <dbReference type="ChEBI" id="CHEBI:57841"/>
    </ligand>
</feature>